<dbReference type="Proteomes" id="UP000247233">
    <property type="component" value="Unassembled WGS sequence"/>
</dbReference>
<comment type="caution">
    <text evidence="1">The sequence shown here is derived from an EMBL/GenBank/DDBJ whole genome shotgun (WGS) entry which is preliminary data.</text>
</comment>
<dbReference type="GeneID" id="37066641"/>
<evidence type="ECO:0000313" key="1">
    <source>
        <dbReference type="EMBL" id="PWY65581.1"/>
    </source>
</evidence>
<name>A0A317UW10_9EURO</name>
<protein>
    <submittedName>
        <fullName evidence="1">Uncharacterized protein</fullName>
    </submittedName>
</protein>
<dbReference type="EMBL" id="MSFL01000051">
    <property type="protein sequence ID" value="PWY65581.1"/>
    <property type="molecule type" value="Genomic_DNA"/>
</dbReference>
<organism evidence="1 2">
    <name type="scientific">Aspergillus heteromorphus CBS 117.55</name>
    <dbReference type="NCBI Taxonomy" id="1448321"/>
    <lineage>
        <taxon>Eukaryota</taxon>
        <taxon>Fungi</taxon>
        <taxon>Dikarya</taxon>
        <taxon>Ascomycota</taxon>
        <taxon>Pezizomycotina</taxon>
        <taxon>Eurotiomycetes</taxon>
        <taxon>Eurotiomycetidae</taxon>
        <taxon>Eurotiales</taxon>
        <taxon>Aspergillaceae</taxon>
        <taxon>Aspergillus</taxon>
        <taxon>Aspergillus subgen. Circumdati</taxon>
    </lineage>
</organism>
<dbReference type="RefSeq" id="XP_025394536.1">
    <property type="nucleotide sequence ID" value="XM_025544404.1"/>
</dbReference>
<dbReference type="AlphaFoldDB" id="A0A317UW10"/>
<sequence length="75" mass="8000">MTRPAPFHLLPACLLRSSNALIRNPLALGRFGFSCVATGSCGLPTAGICRSVQPFVQANLERSPPPCLQLKQPDP</sequence>
<keyword evidence="2" id="KW-1185">Reference proteome</keyword>
<reference evidence="1 2" key="1">
    <citation type="submission" date="2016-12" db="EMBL/GenBank/DDBJ databases">
        <title>The genomes of Aspergillus section Nigri reveals drivers in fungal speciation.</title>
        <authorList>
            <consortium name="DOE Joint Genome Institute"/>
            <person name="Vesth T.C."/>
            <person name="Nybo J."/>
            <person name="Theobald S."/>
            <person name="Brandl J."/>
            <person name="Frisvad J.C."/>
            <person name="Nielsen K.F."/>
            <person name="Lyhne E.K."/>
            <person name="Kogle M.E."/>
            <person name="Kuo A."/>
            <person name="Riley R."/>
            <person name="Clum A."/>
            <person name="Nolan M."/>
            <person name="Lipzen A."/>
            <person name="Salamov A."/>
            <person name="Henrissat B."/>
            <person name="Wiebenga A."/>
            <person name="De Vries R.P."/>
            <person name="Grigoriev I.V."/>
            <person name="Mortensen U.H."/>
            <person name="Andersen M.R."/>
            <person name="Baker S.E."/>
        </authorList>
    </citation>
    <scope>NUCLEOTIDE SEQUENCE [LARGE SCALE GENOMIC DNA]</scope>
    <source>
        <strain evidence="1 2">CBS 117.55</strain>
    </source>
</reference>
<dbReference type="VEuPathDB" id="FungiDB:BO70DRAFT_366705"/>
<proteinExistence type="predicted"/>
<gene>
    <name evidence="1" type="ORF">BO70DRAFT_366705</name>
</gene>
<accession>A0A317UW10</accession>
<evidence type="ECO:0000313" key="2">
    <source>
        <dbReference type="Proteomes" id="UP000247233"/>
    </source>
</evidence>